<dbReference type="AlphaFoldDB" id="A0A1L8WSK6"/>
<dbReference type="InterPro" id="IPR009229">
    <property type="entry name" value="AgrD"/>
</dbReference>
<dbReference type="RefSeq" id="WP_071854463.1">
    <property type="nucleotide sequence ID" value="NZ_JXLB01000001.1"/>
</dbReference>
<name>A0A1L8WSK6_9ENTE</name>
<dbReference type="NCBIfam" id="TIGR04223">
    <property type="entry name" value="quorum_AgrD"/>
    <property type="match status" value="1"/>
</dbReference>
<keyword evidence="3" id="KW-1185">Reference proteome</keyword>
<feature type="chain" id="PRO_5038741129" evidence="1">
    <location>
        <begin position="23"/>
        <end position="53"/>
    </location>
</feature>
<reference evidence="2 3" key="1">
    <citation type="submission" date="2014-12" db="EMBL/GenBank/DDBJ databases">
        <title>Draft genome sequences of 29 type strains of Enterococci.</title>
        <authorList>
            <person name="Zhong Z."/>
            <person name="Sun Z."/>
            <person name="Liu W."/>
            <person name="Zhang W."/>
            <person name="Zhang H."/>
        </authorList>
    </citation>
    <scope>NUCLEOTIDE SEQUENCE [LARGE SCALE GENOMIC DNA]</scope>
    <source>
        <strain evidence="2 3">DSM 15687</strain>
    </source>
</reference>
<feature type="signal peptide" evidence="1">
    <location>
        <begin position="1"/>
        <end position="22"/>
    </location>
</feature>
<sequence length="53" mass="6060">MFKNLKFKHFKFLQFISTVAIAVATQAIASQHTCTLAVYEPKMPEALKKEMTK</sequence>
<evidence type="ECO:0000313" key="2">
    <source>
        <dbReference type="EMBL" id="OJG83994.1"/>
    </source>
</evidence>
<evidence type="ECO:0000256" key="1">
    <source>
        <dbReference type="SAM" id="SignalP"/>
    </source>
</evidence>
<proteinExistence type="predicted"/>
<dbReference type="Proteomes" id="UP000182152">
    <property type="component" value="Unassembled WGS sequence"/>
</dbReference>
<keyword evidence="1" id="KW-0732">Signal</keyword>
<comment type="caution">
    <text evidence="2">The sequence shown here is derived from an EMBL/GenBank/DDBJ whole genome shotgun (WGS) entry which is preliminary data.</text>
</comment>
<accession>A0A1L8WSK6</accession>
<protein>
    <submittedName>
        <fullName evidence="2">Cyclic lactone autoinducer peptide</fullName>
    </submittedName>
</protein>
<organism evidence="2 3">
    <name type="scientific">Enterococcus ratti</name>
    <dbReference type="NCBI Taxonomy" id="150033"/>
    <lineage>
        <taxon>Bacteria</taxon>
        <taxon>Bacillati</taxon>
        <taxon>Bacillota</taxon>
        <taxon>Bacilli</taxon>
        <taxon>Lactobacillales</taxon>
        <taxon>Enterococcaceae</taxon>
        <taxon>Enterococcus</taxon>
    </lineage>
</organism>
<evidence type="ECO:0000313" key="3">
    <source>
        <dbReference type="Proteomes" id="UP000182152"/>
    </source>
</evidence>
<gene>
    <name evidence="2" type="ORF">RV14_GL000171</name>
</gene>
<dbReference type="STRING" id="150033.RV14_GL000171"/>
<dbReference type="EMBL" id="JXLB01000001">
    <property type="protein sequence ID" value="OJG83994.1"/>
    <property type="molecule type" value="Genomic_DNA"/>
</dbReference>